<name>A0A9P1NMV5_9PROT</name>
<evidence type="ECO:0000256" key="1">
    <source>
        <dbReference type="ARBA" id="ARBA00006484"/>
    </source>
</evidence>
<proteinExistence type="inferred from homology"/>
<keyword evidence="2" id="KW-0560">Oxidoreductase</keyword>
<evidence type="ECO:0000256" key="4">
    <source>
        <dbReference type="SAM" id="MobiDB-lite"/>
    </source>
</evidence>
<gene>
    <name evidence="6" type="ORF">AZOBR_180231</name>
</gene>
<evidence type="ECO:0000256" key="3">
    <source>
        <dbReference type="RuleBase" id="RU000363"/>
    </source>
</evidence>
<dbReference type="EMBL" id="HE577327">
    <property type="protein sequence ID" value="CCC99161.1"/>
    <property type="molecule type" value="Genomic_DNA"/>
</dbReference>
<evidence type="ECO:0000313" key="6">
    <source>
        <dbReference type="EMBL" id="CCC99161.1"/>
    </source>
</evidence>
<feature type="compositionally biased region" description="Pro residues" evidence="4">
    <location>
        <begin position="365"/>
        <end position="378"/>
    </location>
</feature>
<sequence length="427" mass="45215">MDSVRGAVVVITGASSGIGRATALTFAREGARLVLAARREALLGEVAEECRELGGEAEVVPTDVTDAEAVRRLANRAVQLFGGIDVWVSNAGVGAVGRFEDTPLEAHRRVVETNLFGPLHAAHAVLPLFRRQGHGVLINTVSVGAWAPAPYAAAYAASKFGLEGLLESLRAELVDAPGVHVCGVYPFFTDTPGMSHGANYTGHQLDAESPFYDDPQDVADTVLAVALRPRAQAMVGAMTPLTRLGHAVAPRLMEKIAGHGAHRHFSRTPPAATSDGNLFRPVERGRGVTGGFRTPPPRLGVAPARRRGRGGGCRGLRRLRAEQERKPLRALSSGTGWSRMPARSPKPPSPSCRSRRPRAAVRPSLPLPARPLPVPPVRVRPAPARMCVGRNRGRSRASCSVSPASPPSPPCSPMTRRGWSGCSSKSG</sequence>
<dbReference type="PANTHER" id="PTHR44196">
    <property type="entry name" value="DEHYDROGENASE/REDUCTASE SDR FAMILY MEMBER 7B"/>
    <property type="match status" value="1"/>
</dbReference>
<comment type="similarity">
    <text evidence="1 3">Belongs to the short-chain dehydrogenases/reductases (SDR) family.</text>
</comment>
<dbReference type="InterPro" id="IPR020904">
    <property type="entry name" value="Sc_DH/Rdtase_CS"/>
</dbReference>
<organism evidence="6 7">
    <name type="scientific">Azospirillum baldaniorum</name>
    <dbReference type="NCBI Taxonomy" id="1064539"/>
    <lineage>
        <taxon>Bacteria</taxon>
        <taxon>Pseudomonadati</taxon>
        <taxon>Pseudomonadota</taxon>
        <taxon>Alphaproteobacteria</taxon>
        <taxon>Rhodospirillales</taxon>
        <taxon>Azospirillaceae</taxon>
        <taxon>Azospirillum</taxon>
    </lineage>
</organism>
<dbReference type="SMART" id="SM00822">
    <property type="entry name" value="PKS_KR"/>
    <property type="match status" value="1"/>
</dbReference>
<dbReference type="GO" id="GO:0016491">
    <property type="term" value="F:oxidoreductase activity"/>
    <property type="evidence" value="ECO:0007669"/>
    <property type="project" value="UniProtKB-KW"/>
</dbReference>
<dbReference type="GO" id="GO:0016020">
    <property type="term" value="C:membrane"/>
    <property type="evidence" value="ECO:0007669"/>
    <property type="project" value="TreeGrafter"/>
</dbReference>
<dbReference type="Gene3D" id="3.40.50.720">
    <property type="entry name" value="NAD(P)-binding Rossmann-like Domain"/>
    <property type="match status" value="1"/>
</dbReference>
<dbReference type="PROSITE" id="PS00061">
    <property type="entry name" value="ADH_SHORT"/>
    <property type="match status" value="1"/>
</dbReference>
<dbReference type="AlphaFoldDB" id="A0A9P1NMV5"/>
<evidence type="ECO:0000259" key="5">
    <source>
        <dbReference type="SMART" id="SM00822"/>
    </source>
</evidence>
<dbReference type="SUPFAM" id="SSF51735">
    <property type="entry name" value="NAD(P)-binding Rossmann-fold domains"/>
    <property type="match status" value="1"/>
</dbReference>
<evidence type="ECO:0000313" key="7">
    <source>
        <dbReference type="Proteomes" id="UP000007319"/>
    </source>
</evidence>
<dbReference type="KEGG" id="abs:AZOBR_180231"/>
<dbReference type="InterPro" id="IPR057326">
    <property type="entry name" value="KR_dom"/>
</dbReference>
<evidence type="ECO:0000256" key="2">
    <source>
        <dbReference type="ARBA" id="ARBA00023002"/>
    </source>
</evidence>
<dbReference type="NCBIfam" id="NF004792">
    <property type="entry name" value="PRK06139.1"/>
    <property type="match status" value="1"/>
</dbReference>
<protein>
    <submittedName>
        <fullName evidence="6">Short-chain dehydrogenase/reductase SDR (Modular protein)</fullName>
    </submittedName>
</protein>
<keyword evidence="7" id="KW-1185">Reference proteome</keyword>
<dbReference type="Proteomes" id="UP000007319">
    <property type="component" value="Chromosome"/>
</dbReference>
<dbReference type="PRINTS" id="PR00080">
    <property type="entry name" value="SDRFAMILY"/>
</dbReference>
<dbReference type="PRINTS" id="PR00081">
    <property type="entry name" value="GDHRDH"/>
</dbReference>
<dbReference type="InterPro" id="IPR036291">
    <property type="entry name" value="NAD(P)-bd_dom_sf"/>
</dbReference>
<accession>A0A9P1NMV5</accession>
<dbReference type="Pfam" id="PF00106">
    <property type="entry name" value="adh_short"/>
    <property type="match status" value="1"/>
</dbReference>
<dbReference type="PANTHER" id="PTHR44196:SF1">
    <property type="entry name" value="DEHYDROGENASE_REDUCTASE SDR FAMILY MEMBER 7B"/>
    <property type="match status" value="1"/>
</dbReference>
<feature type="region of interest" description="Disordered" evidence="4">
    <location>
        <begin position="261"/>
        <end position="427"/>
    </location>
</feature>
<dbReference type="RefSeq" id="WP_014241344.1">
    <property type="nucleotide sequence ID" value="NC_016617.1"/>
</dbReference>
<feature type="domain" description="Ketoreductase" evidence="5">
    <location>
        <begin position="7"/>
        <end position="185"/>
    </location>
</feature>
<reference evidence="6 7" key="1">
    <citation type="journal article" date="2011" name="PLoS Genet.">
        <title>Azospirillum genomes reveal transition of bacteria from aquatic to terrestrial environments.</title>
        <authorList>
            <person name="Wisniewski-Dye F."/>
            <person name="Borziak K."/>
            <person name="Khalsa-Moyers G."/>
            <person name="Alexandre G."/>
            <person name="Sukharnikov L.O."/>
            <person name="Wuichet K."/>
            <person name="Hurst G.B."/>
            <person name="McDonald W.H."/>
            <person name="Robertson J.S."/>
            <person name="Barbe V."/>
            <person name="Calteau A."/>
            <person name="Rouy Z."/>
            <person name="Mangenot S."/>
            <person name="Prigent-Combaret C."/>
            <person name="Normand P."/>
            <person name="Boyer M."/>
            <person name="Siguier P."/>
            <person name="Dessaux Y."/>
            <person name="Elmerich C."/>
            <person name="Condemine G."/>
            <person name="Krishnen G."/>
            <person name="Kennedy I."/>
            <person name="Paterson A.H."/>
            <person name="Gonzalez V."/>
            <person name="Mavingui P."/>
            <person name="Zhulin I.B."/>
        </authorList>
    </citation>
    <scope>NUCLEOTIDE SEQUENCE [LARGE SCALE GENOMIC DNA]</scope>
    <source>
        <strain evidence="6 7">Sp245</strain>
    </source>
</reference>
<dbReference type="InterPro" id="IPR002347">
    <property type="entry name" value="SDR_fam"/>
</dbReference>